<name>A0A6C2YJ56_9BACT</name>
<dbReference type="InterPro" id="IPR028994">
    <property type="entry name" value="Integrin_alpha_N"/>
</dbReference>
<dbReference type="Pfam" id="PF13517">
    <property type="entry name" value="FG-GAP_3"/>
    <property type="match status" value="1"/>
</dbReference>
<dbReference type="SUPFAM" id="SSF50494">
    <property type="entry name" value="Trypsin-like serine proteases"/>
    <property type="match status" value="1"/>
</dbReference>
<accession>A0A6C2YJ56</accession>
<sequence>MRSPQRQVRQLAVSRLEDRVTPVVGAFDVPALVGDDVAYQGIIQFGDTPQASSATGALLTTGRHILTAAHTVDSNTDGRPDSDTYYVRFDLSDRTVLLTVDRANVYVPPQWKGRQDLSGYDFAILTLPEIAPLGNGERGLGFEISRDTAEVGDDFTFVGYGYPGTGSLGEAFTPLTQSAEIQRLNIRGTGEFELEFNGFFVTLTAETLTPEFLEATLENFAGLVDVTVVQATGAANPHRGSFEIAFNQVDLAETGLATVDVPEIILTPVTGFVGTLNVQTLAPGGVDLKRIGKNTFTAIDGDDGGVLMAVLPEAADFAILGSGDSGGPAFINGKIAGIASFGDSTSTFNTGSGWARVSKYADIIDSLTEVGRFDVTLNVGTQIGGPDGKADTIRVQQVGTQVHVTINGVLIYREAMQLVRSFRLVGTSDAETVTVFGELPFTVNFSNIGRNDTITQSASPRIAVGANVGSRVQLLDYADRSALLDFNVYATSFTGGVRVATGDLTGDGVADLVTAAGPGGGPHIRVFNGVDGSEVANFFAYAPTFRGGIYIALGDINGDGRLDLITGADAGGGPHVQVFDGTNYQSIASFFAYVPTFTGGVRVAAGDFNLDGRDEIVVGAGPGGGPHVQVFDGNGVSTGVSFFAYESTFTGGVFVSTGDLDGDGRLEFVIGSGLGGGPVVSTFTGLEGAPIRAYFAGNANFRGGVRVTTVRMAPGESERIVAAQGLNGDSRLYEIEPKTDDPAEAIDLTFVTAGGLYVG</sequence>
<keyword evidence="4" id="KW-1185">Reference proteome</keyword>
<protein>
    <recommendedName>
        <fullName evidence="2">Peptidase S1 domain-containing protein</fullName>
    </recommendedName>
</protein>
<dbReference type="InterPro" id="IPR009003">
    <property type="entry name" value="Peptidase_S1_PA"/>
</dbReference>
<proteinExistence type="predicted"/>
<evidence type="ECO:0000256" key="1">
    <source>
        <dbReference type="ARBA" id="ARBA00022729"/>
    </source>
</evidence>
<dbReference type="KEGG" id="tim:GMBLW1_29480"/>
<dbReference type="InterPro" id="IPR013517">
    <property type="entry name" value="FG-GAP"/>
</dbReference>
<dbReference type="PANTHER" id="PTHR46580">
    <property type="entry name" value="SENSOR KINASE-RELATED"/>
    <property type="match status" value="1"/>
</dbReference>
<dbReference type="InParanoid" id="A0A6C2YJ56"/>
<dbReference type="GO" id="GO:0007229">
    <property type="term" value="P:integrin-mediated signaling pathway"/>
    <property type="evidence" value="ECO:0007669"/>
    <property type="project" value="UniProtKB-KW"/>
</dbReference>
<dbReference type="RefSeq" id="WP_162656214.1">
    <property type="nucleotide sequence ID" value="NZ_LR593887.1"/>
</dbReference>
<dbReference type="Gene3D" id="2.40.10.10">
    <property type="entry name" value="Trypsin-like serine proteases"/>
    <property type="match status" value="3"/>
</dbReference>
<gene>
    <name evidence="3" type="ORF">GMBLW1_29480</name>
</gene>
<keyword evidence="1" id="KW-0732">Signal</keyword>
<dbReference type="EMBL" id="LR593887">
    <property type="protein sequence ID" value="VTR97448.1"/>
    <property type="molecule type" value="Genomic_DNA"/>
</dbReference>
<dbReference type="GO" id="GO:0004252">
    <property type="term" value="F:serine-type endopeptidase activity"/>
    <property type="evidence" value="ECO:0007669"/>
    <property type="project" value="InterPro"/>
</dbReference>
<dbReference type="GO" id="GO:0006508">
    <property type="term" value="P:proteolysis"/>
    <property type="evidence" value="ECO:0007669"/>
    <property type="project" value="InterPro"/>
</dbReference>
<dbReference type="PROSITE" id="PS50240">
    <property type="entry name" value="TRYPSIN_DOM"/>
    <property type="match status" value="1"/>
</dbReference>
<dbReference type="Pfam" id="PF00089">
    <property type="entry name" value="Trypsin"/>
    <property type="match status" value="2"/>
</dbReference>
<dbReference type="Proteomes" id="UP000464378">
    <property type="component" value="Chromosome"/>
</dbReference>
<dbReference type="SUPFAM" id="SSF69318">
    <property type="entry name" value="Integrin alpha N-terminal domain"/>
    <property type="match status" value="1"/>
</dbReference>
<dbReference type="SMART" id="SM00020">
    <property type="entry name" value="Tryp_SPc"/>
    <property type="match status" value="1"/>
</dbReference>
<organism evidence="3">
    <name type="scientific">Tuwongella immobilis</name>
    <dbReference type="NCBI Taxonomy" id="692036"/>
    <lineage>
        <taxon>Bacteria</taxon>
        <taxon>Pseudomonadati</taxon>
        <taxon>Planctomycetota</taxon>
        <taxon>Planctomycetia</taxon>
        <taxon>Gemmatales</taxon>
        <taxon>Gemmataceae</taxon>
        <taxon>Tuwongella</taxon>
    </lineage>
</organism>
<feature type="domain" description="Peptidase S1" evidence="2">
    <location>
        <begin position="32"/>
        <end position="369"/>
    </location>
</feature>
<keyword evidence="3" id="KW-0401">Integrin</keyword>
<dbReference type="InterPro" id="IPR001254">
    <property type="entry name" value="Trypsin_dom"/>
</dbReference>
<evidence type="ECO:0000313" key="3">
    <source>
        <dbReference type="EMBL" id="VIP01012.1"/>
    </source>
</evidence>
<evidence type="ECO:0000313" key="4">
    <source>
        <dbReference type="Proteomes" id="UP000464378"/>
    </source>
</evidence>
<dbReference type="EMBL" id="LR586016">
    <property type="protein sequence ID" value="VIP01012.1"/>
    <property type="molecule type" value="Genomic_DNA"/>
</dbReference>
<evidence type="ECO:0000259" key="2">
    <source>
        <dbReference type="PROSITE" id="PS50240"/>
    </source>
</evidence>
<dbReference type="InterPro" id="IPR043504">
    <property type="entry name" value="Peptidase_S1_PA_chymotrypsin"/>
</dbReference>
<dbReference type="AlphaFoldDB" id="A0A6C2YJ56"/>
<reference evidence="3" key="1">
    <citation type="submission" date="2019-04" db="EMBL/GenBank/DDBJ databases">
        <authorList>
            <consortium name="Science for Life Laboratories"/>
        </authorList>
    </citation>
    <scope>NUCLEOTIDE SEQUENCE</scope>
    <source>
        <strain evidence="3">MBLW1</strain>
    </source>
</reference>
<dbReference type="Gene3D" id="2.130.10.130">
    <property type="entry name" value="Integrin alpha, N-terminal"/>
    <property type="match status" value="1"/>
</dbReference>